<dbReference type="AlphaFoldDB" id="A0A5J4WCV5"/>
<proteinExistence type="predicted"/>
<sequence>MQCEQALVLYNFRIGEGMLAFLCDQKGDNLAIEILSQTIHNLREVERTHFARARNENGTNANYINLVANSINSHLISDTGSHMLGAQVITRSDTANRDAVGITNLLFGIQQLGKARVKTKRFRKLSPLTIWKQIMRPMLDQNEIHALEQNQKIQIRRTHENMPPPNSGPHDKPPPDQGLYALRKTAIPQLTIFPPTLNAEQEIPGIPNILIKETNKDQMQKWLLKRFNLIPVGKNDEVHYWPGFGPGVPHATDWRKVKITGLCTFFG</sequence>
<comment type="caution">
    <text evidence="1">The sequence shown here is derived from an EMBL/GenBank/DDBJ whole genome shotgun (WGS) entry which is preliminary data.</text>
</comment>
<dbReference type="Proteomes" id="UP000324800">
    <property type="component" value="Unassembled WGS sequence"/>
</dbReference>
<dbReference type="EMBL" id="SNRW01002435">
    <property type="protein sequence ID" value="KAA6392777.1"/>
    <property type="molecule type" value="Genomic_DNA"/>
</dbReference>
<accession>A0A5J4WCV5</accession>
<name>A0A5J4WCV5_9EUKA</name>
<organism evidence="1 2">
    <name type="scientific">Streblomastix strix</name>
    <dbReference type="NCBI Taxonomy" id="222440"/>
    <lineage>
        <taxon>Eukaryota</taxon>
        <taxon>Metamonada</taxon>
        <taxon>Preaxostyla</taxon>
        <taxon>Oxymonadida</taxon>
        <taxon>Streblomastigidae</taxon>
        <taxon>Streblomastix</taxon>
    </lineage>
</organism>
<reference evidence="1 2" key="1">
    <citation type="submission" date="2019-03" db="EMBL/GenBank/DDBJ databases">
        <title>Single cell metagenomics reveals metabolic interactions within the superorganism composed of flagellate Streblomastix strix and complex community of Bacteroidetes bacteria on its surface.</title>
        <authorList>
            <person name="Treitli S.C."/>
            <person name="Kolisko M."/>
            <person name="Husnik F."/>
            <person name="Keeling P."/>
            <person name="Hampl V."/>
        </authorList>
    </citation>
    <scope>NUCLEOTIDE SEQUENCE [LARGE SCALE GENOMIC DNA]</scope>
    <source>
        <strain evidence="1">ST1C</strain>
    </source>
</reference>
<gene>
    <name evidence="1" type="ORF">EZS28_011700</name>
</gene>
<evidence type="ECO:0000313" key="1">
    <source>
        <dbReference type="EMBL" id="KAA6392777.1"/>
    </source>
</evidence>
<protein>
    <submittedName>
        <fullName evidence="1">Uncharacterized protein</fullName>
    </submittedName>
</protein>
<evidence type="ECO:0000313" key="2">
    <source>
        <dbReference type="Proteomes" id="UP000324800"/>
    </source>
</evidence>